<accession>A0AAI8X2C5</accession>
<protein>
    <submittedName>
        <fullName evidence="1">Uncharacterized protein</fullName>
    </submittedName>
</protein>
<sequence length="64" mass="7135">MLGIGFAVAHALENHRRLFPDAVWWAERFMLERLAGTPVVRRADAKAPDTPGGGELLRLLALQR</sequence>
<proteinExistence type="predicted"/>
<reference evidence="1 2" key="1">
    <citation type="submission" date="2019-09" db="EMBL/GenBank/DDBJ databases">
        <title>Complete genome sequence of Mycobacterium avium subsp. hominissuis strain JP-H-1.</title>
        <authorList>
            <person name="Kinoshita Y."/>
            <person name="Niwa H."/>
            <person name="Uchida-Fujii E."/>
            <person name="Nukada T."/>
        </authorList>
    </citation>
    <scope>NUCLEOTIDE SEQUENCE [LARGE SCALE GENOMIC DNA]</scope>
    <source>
        <strain evidence="1 2">JP-H-1</strain>
    </source>
</reference>
<organism evidence="1 2">
    <name type="scientific">Mycobacterium avium subsp. hominissuis</name>
    <dbReference type="NCBI Taxonomy" id="439334"/>
    <lineage>
        <taxon>Bacteria</taxon>
        <taxon>Bacillati</taxon>
        <taxon>Actinomycetota</taxon>
        <taxon>Actinomycetes</taxon>
        <taxon>Mycobacteriales</taxon>
        <taxon>Mycobacteriaceae</taxon>
        <taxon>Mycobacterium</taxon>
        <taxon>Mycobacterium avium complex (MAC)</taxon>
    </lineage>
</organism>
<dbReference type="Proteomes" id="UP000327362">
    <property type="component" value="Chromosome"/>
</dbReference>
<evidence type="ECO:0000313" key="2">
    <source>
        <dbReference type="Proteomes" id="UP000327362"/>
    </source>
</evidence>
<dbReference type="EMBL" id="AP020326">
    <property type="protein sequence ID" value="BBN47627.1"/>
    <property type="molecule type" value="Genomic_DNA"/>
</dbReference>
<evidence type="ECO:0000313" key="1">
    <source>
        <dbReference type="EMBL" id="BBN47627.1"/>
    </source>
</evidence>
<name>A0AAI8X2C5_MYCAV</name>
<dbReference type="AlphaFoldDB" id="A0AAI8X2C5"/>
<gene>
    <name evidence="1" type="ORF">JPH1_21020</name>
</gene>